<feature type="domain" description="N-acetyltransferase" evidence="1">
    <location>
        <begin position="4"/>
        <end position="187"/>
    </location>
</feature>
<organism evidence="2 3">
    <name type="scientific">Splendidivirga corallicola</name>
    <dbReference type="NCBI Taxonomy" id="3051826"/>
    <lineage>
        <taxon>Bacteria</taxon>
        <taxon>Pseudomonadati</taxon>
        <taxon>Bacteroidota</taxon>
        <taxon>Cytophagia</taxon>
        <taxon>Cytophagales</taxon>
        <taxon>Splendidivirgaceae</taxon>
        <taxon>Splendidivirga</taxon>
    </lineage>
</organism>
<dbReference type="CDD" id="cd04301">
    <property type="entry name" value="NAT_SF"/>
    <property type="match status" value="1"/>
</dbReference>
<accession>A0ABT8KX40</accession>
<evidence type="ECO:0000313" key="3">
    <source>
        <dbReference type="Proteomes" id="UP001172082"/>
    </source>
</evidence>
<name>A0ABT8KX40_9BACT</name>
<dbReference type="InterPro" id="IPR000182">
    <property type="entry name" value="GNAT_dom"/>
</dbReference>
<dbReference type="Pfam" id="PF00583">
    <property type="entry name" value="Acetyltransf_1"/>
    <property type="match status" value="1"/>
</dbReference>
<proteinExistence type="predicted"/>
<keyword evidence="2" id="KW-0012">Acyltransferase</keyword>
<keyword evidence="3" id="KW-1185">Reference proteome</keyword>
<dbReference type="PROSITE" id="PS51186">
    <property type="entry name" value="GNAT"/>
    <property type="match status" value="1"/>
</dbReference>
<reference evidence="2" key="1">
    <citation type="submission" date="2023-06" db="EMBL/GenBank/DDBJ databases">
        <title>Genomic of Parafulvivirga corallium.</title>
        <authorList>
            <person name="Wang G."/>
        </authorList>
    </citation>
    <scope>NUCLEOTIDE SEQUENCE</scope>
    <source>
        <strain evidence="2">BMA10</strain>
    </source>
</reference>
<sequence length="187" mass="21674">MTKLIYKTLNPNTWTDLVELFGDRGACGGCWCMTMRLSSKAYENNKGDSNKRKFHNLVKENQPLGILAYDRDKPIGWCSVSPRETLTRIENSRYFKRIDDQPVWSIACFFVLKEFRHEGMSLNLIREASKYAFDQGANIIEAYPIIPKKDRVPEVFAWVGFSSTFKKAGFKVVRQPSETRVMMRLTK</sequence>
<dbReference type="Proteomes" id="UP001172082">
    <property type="component" value="Unassembled WGS sequence"/>
</dbReference>
<protein>
    <submittedName>
        <fullName evidence="2">GNAT family N-acetyltransferase</fullName>
        <ecNumber evidence="2">2.3.1.-</ecNumber>
    </submittedName>
</protein>
<dbReference type="EC" id="2.3.1.-" evidence="2"/>
<evidence type="ECO:0000313" key="2">
    <source>
        <dbReference type="EMBL" id="MDN5204728.1"/>
    </source>
</evidence>
<evidence type="ECO:0000259" key="1">
    <source>
        <dbReference type="PROSITE" id="PS51186"/>
    </source>
</evidence>
<dbReference type="SUPFAM" id="SSF55729">
    <property type="entry name" value="Acyl-CoA N-acyltransferases (Nat)"/>
    <property type="match status" value="1"/>
</dbReference>
<dbReference type="RefSeq" id="WP_346754751.1">
    <property type="nucleotide sequence ID" value="NZ_JAUJEA010000012.1"/>
</dbReference>
<dbReference type="Gene3D" id="3.40.630.30">
    <property type="match status" value="1"/>
</dbReference>
<dbReference type="EMBL" id="JAUJEA010000012">
    <property type="protein sequence ID" value="MDN5204728.1"/>
    <property type="molecule type" value="Genomic_DNA"/>
</dbReference>
<keyword evidence="2" id="KW-0808">Transferase</keyword>
<dbReference type="GO" id="GO:0016746">
    <property type="term" value="F:acyltransferase activity"/>
    <property type="evidence" value="ECO:0007669"/>
    <property type="project" value="UniProtKB-KW"/>
</dbReference>
<gene>
    <name evidence="2" type="ORF">QQ008_25280</name>
</gene>
<comment type="caution">
    <text evidence="2">The sequence shown here is derived from an EMBL/GenBank/DDBJ whole genome shotgun (WGS) entry which is preliminary data.</text>
</comment>
<dbReference type="InterPro" id="IPR016181">
    <property type="entry name" value="Acyl_CoA_acyltransferase"/>
</dbReference>